<sequence length="449" mass="50044">MMPSPKITFIGAGSTVFAKNLMGDILSFPELAGAHICLYDIDAERLAVSERVGRRIVETLEVPARIEATTDRSRALDGADYAITMIQVAGYKPGTVTDFAVPKKYGLRQTIADTLGIGGIMRALRTIPVLLDYARDMERLCPDVFHLQYANPMAMNVMALNRASKIRSVGLCHSVQGTAAEIAEDIGVPLEEINYTCAGINHMAFYLKFERNGEDLYPLIRKVVEEGRVPEWNRVRYDMFLRLGYFVTESSEHFCEYVPWYIKTGQEKLVERYNIPLDEYITRSENQIRKWSELSSQLQDASVPLEVKRSVEYGSTIIHAMETGKPAVVYGNVENRGLIANLPADCAVEVPCLVDRNGLQPVSIGKLPPQLAALMQTNINVQNLTVEALLTGNRDHVYHAAMLDPHTAAELNLDEIWALVDELMAAHGDWIPQNLRETVAHAASQLRVA</sequence>
<keyword evidence="8 9" id="KW-0326">Glycosidase</keyword>
<keyword evidence="3" id="KW-0479">Metal-binding</keyword>
<evidence type="ECO:0000313" key="11">
    <source>
        <dbReference type="EMBL" id="MEW9305843.1"/>
    </source>
</evidence>
<dbReference type="Pfam" id="PF02056">
    <property type="entry name" value="Glyco_hydro_4"/>
    <property type="match status" value="1"/>
</dbReference>
<evidence type="ECO:0000259" key="10">
    <source>
        <dbReference type="Pfam" id="PF11975"/>
    </source>
</evidence>
<dbReference type="Gene3D" id="3.90.1820.10">
    <property type="entry name" value="AglA-like glucosidase"/>
    <property type="match status" value="1"/>
</dbReference>
<evidence type="ECO:0000256" key="7">
    <source>
        <dbReference type="ARBA" id="ARBA00023277"/>
    </source>
</evidence>
<name>A0ABV3PKW8_9HYPH</name>
<dbReference type="SUPFAM" id="SSF56327">
    <property type="entry name" value="LDH C-terminal domain-like"/>
    <property type="match status" value="1"/>
</dbReference>
<evidence type="ECO:0000256" key="2">
    <source>
        <dbReference type="ARBA" id="ARBA00010141"/>
    </source>
</evidence>
<comment type="cofactor">
    <cofactor evidence="1">
        <name>Mn(2+)</name>
        <dbReference type="ChEBI" id="CHEBI:29035"/>
    </cofactor>
</comment>
<keyword evidence="6" id="KW-0464">Manganese</keyword>
<gene>
    <name evidence="11" type="ORF">ABXS05_09875</name>
</gene>
<dbReference type="InterPro" id="IPR001088">
    <property type="entry name" value="Glyco_hydro_4"/>
</dbReference>
<evidence type="ECO:0000256" key="9">
    <source>
        <dbReference type="RuleBase" id="RU361152"/>
    </source>
</evidence>
<dbReference type="SUPFAM" id="SSF51735">
    <property type="entry name" value="NAD(P)-binding Rossmann-fold domains"/>
    <property type="match status" value="1"/>
</dbReference>
<dbReference type="CDD" id="cd05297">
    <property type="entry name" value="GH4_alpha_glucosidase_galactosidase"/>
    <property type="match status" value="1"/>
</dbReference>
<proteinExistence type="inferred from homology"/>
<accession>A0ABV3PKW8</accession>
<dbReference type="Proteomes" id="UP001555786">
    <property type="component" value="Unassembled WGS sequence"/>
</dbReference>
<dbReference type="PRINTS" id="PR00732">
    <property type="entry name" value="GLHYDRLASE4"/>
</dbReference>
<evidence type="ECO:0000256" key="5">
    <source>
        <dbReference type="ARBA" id="ARBA00023027"/>
    </source>
</evidence>
<protein>
    <submittedName>
        <fullName evidence="11">Alpha-glucosidase/alpha-galactosidase</fullName>
    </submittedName>
</protein>
<dbReference type="PANTHER" id="PTHR32092">
    <property type="entry name" value="6-PHOSPHO-BETA-GLUCOSIDASE-RELATED"/>
    <property type="match status" value="1"/>
</dbReference>
<dbReference type="InterPro" id="IPR022616">
    <property type="entry name" value="Glyco_hydro_4_C"/>
</dbReference>
<evidence type="ECO:0000256" key="3">
    <source>
        <dbReference type="ARBA" id="ARBA00022723"/>
    </source>
</evidence>
<reference evidence="11 12" key="1">
    <citation type="submission" date="2024-07" db="EMBL/GenBank/DDBJ databases">
        <title>Description of Labrys sedimenti sp. nov., isolated from a diclofenac-degrading enrichment culture.</title>
        <authorList>
            <person name="Tancsics A."/>
            <person name="Csepanyi A."/>
        </authorList>
    </citation>
    <scope>NUCLEOTIDE SEQUENCE [LARGE SCALE GENOMIC DNA]</scope>
    <source>
        <strain evidence="11 12">LMG 23578</strain>
    </source>
</reference>
<dbReference type="EMBL" id="JBFNQD010000002">
    <property type="protein sequence ID" value="MEW9305843.1"/>
    <property type="molecule type" value="Genomic_DNA"/>
</dbReference>
<keyword evidence="4 9" id="KW-0378">Hydrolase</keyword>
<comment type="similarity">
    <text evidence="2 9">Belongs to the glycosyl hydrolase 4 family.</text>
</comment>
<comment type="cofactor">
    <cofactor evidence="9">
        <name>NAD(+)</name>
        <dbReference type="ChEBI" id="CHEBI:57540"/>
    </cofactor>
    <text evidence="9">Binds 1 NAD(+) per subunit.</text>
</comment>
<evidence type="ECO:0000256" key="8">
    <source>
        <dbReference type="ARBA" id="ARBA00023295"/>
    </source>
</evidence>
<feature type="domain" description="Glycosyl hydrolase family 4 C-terminal" evidence="10">
    <location>
        <begin position="197"/>
        <end position="407"/>
    </location>
</feature>
<dbReference type="Pfam" id="PF11975">
    <property type="entry name" value="Glyco_hydro_4C"/>
    <property type="match status" value="1"/>
</dbReference>
<evidence type="ECO:0000256" key="4">
    <source>
        <dbReference type="ARBA" id="ARBA00022801"/>
    </source>
</evidence>
<dbReference type="InterPro" id="IPR053715">
    <property type="entry name" value="GH4_Enzyme_sf"/>
</dbReference>
<keyword evidence="5 9" id="KW-0520">NAD</keyword>
<keyword evidence="7" id="KW-0119">Carbohydrate metabolism</keyword>
<evidence type="ECO:0000256" key="1">
    <source>
        <dbReference type="ARBA" id="ARBA00001936"/>
    </source>
</evidence>
<keyword evidence="12" id="KW-1185">Reference proteome</keyword>
<organism evidence="11 12">
    <name type="scientific">Labrys neptuniae</name>
    <dbReference type="NCBI Taxonomy" id="376174"/>
    <lineage>
        <taxon>Bacteria</taxon>
        <taxon>Pseudomonadati</taxon>
        <taxon>Pseudomonadota</taxon>
        <taxon>Alphaproteobacteria</taxon>
        <taxon>Hyphomicrobiales</taxon>
        <taxon>Xanthobacteraceae</taxon>
        <taxon>Labrys</taxon>
    </lineage>
</organism>
<evidence type="ECO:0000313" key="12">
    <source>
        <dbReference type="Proteomes" id="UP001555786"/>
    </source>
</evidence>
<dbReference type="PANTHER" id="PTHR32092:SF6">
    <property type="entry name" value="ALPHA-GALACTOSIDASE"/>
    <property type="match status" value="1"/>
</dbReference>
<dbReference type="InterPro" id="IPR015955">
    <property type="entry name" value="Lactate_DH/Glyco_Ohase_4_C"/>
</dbReference>
<dbReference type="InterPro" id="IPR036291">
    <property type="entry name" value="NAD(P)-bd_dom_sf"/>
</dbReference>
<comment type="caution">
    <text evidence="11">The sequence shown here is derived from an EMBL/GenBank/DDBJ whole genome shotgun (WGS) entry which is preliminary data.</text>
</comment>
<evidence type="ECO:0000256" key="6">
    <source>
        <dbReference type="ARBA" id="ARBA00023211"/>
    </source>
</evidence>
<dbReference type="NCBIfam" id="NF011657">
    <property type="entry name" value="PRK15076.1"/>
    <property type="match status" value="1"/>
</dbReference>